<protein>
    <submittedName>
        <fullName evidence="1">Uncharacterized protein</fullName>
    </submittedName>
</protein>
<evidence type="ECO:0000313" key="2">
    <source>
        <dbReference type="Proteomes" id="UP001184833"/>
    </source>
</evidence>
<evidence type="ECO:0000313" key="1">
    <source>
        <dbReference type="EMBL" id="MDR6457427.1"/>
    </source>
</evidence>
<accession>A0ACC6J318</accession>
<dbReference type="EMBL" id="JAVDQX010000001">
    <property type="protein sequence ID" value="MDR6457427.1"/>
    <property type="molecule type" value="Genomic_DNA"/>
</dbReference>
<dbReference type="Proteomes" id="UP001184833">
    <property type="component" value="Unassembled WGS sequence"/>
</dbReference>
<gene>
    <name evidence="1" type="ORF">J2786_000520</name>
</gene>
<organism evidence="1 2">
    <name type="scientific">Chryseobacterium vietnamense</name>
    <dbReference type="NCBI Taxonomy" id="866785"/>
    <lineage>
        <taxon>Bacteria</taxon>
        <taxon>Pseudomonadati</taxon>
        <taxon>Bacteroidota</taxon>
        <taxon>Flavobacteriia</taxon>
        <taxon>Flavobacteriales</taxon>
        <taxon>Weeksellaceae</taxon>
        <taxon>Chryseobacterium group</taxon>
        <taxon>Chryseobacterium</taxon>
    </lineage>
</organism>
<sequence>MEELKERIIIKQDLKIKKIKIQDLFLRLIAENLFQKVFKYSAKLPLSDFYLTQEERMEKENMAALQNVREEGDKSPNIIKDNFIWSKMIPYKKGQIIENAVKLKDIGKLNVLSLDDKVQTLLSYDDAKPWSKIALENEFSIGENSYEVIRREKLFKEIQQFESEILFRSGWDGINHPAQLEDNRNPKFKMYIVNGILRKSAGLYSQGEDIWFEYNADFNNLDADVLETKSELVQLAFLVTAIRNKFAHNQLPAKEFYFYIRAKYGFADEPSVALVYLNFTKYAINEFKKVMI</sequence>
<name>A0ACC6J318_9FLAO</name>
<proteinExistence type="predicted"/>
<reference evidence="1" key="1">
    <citation type="submission" date="2023-07" db="EMBL/GenBank/DDBJ databases">
        <title>Sorghum-associated microbial communities from plants grown in Nebraska, USA.</title>
        <authorList>
            <person name="Schachtman D."/>
        </authorList>
    </citation>
    <scope>NUCLEOTIDE SEQUENCE</scope>
    <source>
        <strain evidence="1">DS2329</strain>
    </source>
</reference>
<comment type="caution">
    <text evidence="1">The sequence shown here is derived from an EMBL/GenBank/DDBJ whole genome shotgun (WGS) entry which is preliminary data.</text>
</comment>
<keyword evidence="2" id="KW-1185">Reference proteome</keyword>